<keyword evidence="2" id="KW-1185">Reference proteome</keyword>
<accession>A0A2A6BF86</accession>
<accession>A0A8R1Y273</accession>
<sequence length="98" mass="11526">MTVATTTIGIKTIPEDEEEKFDKAEIFVLLTNVICMIVGLLLIWNNPPETSPNFNLVLICLFSIHIMALFMGCVLMYKWKRFQRSFHRLRHHLYLTVR</sequence>
<reference evidence="1" key="2">
    <citation type="submission" date="2022-06" db="UniProtKB">
        <authorList>
            <consortium name="EnsemblMetazoa"/>
        </authorList>
    </citation>
    <scope>IDENTIFICATION</scope>
    <source>
        <strain evidence="1">PS312</strain>
    </source>
</reference>
<name>A0A2A6BF86_PRIPA</name>
<dbReference type="Proteomes" id="UP000005239">
    <property type="component" value="Unassembled WGS sequence"/>
</dbReference>
<organism evidence="1 2">
    <name type="scientific">Pristionchus pacificus</name>
    <name type="common">Parasitic nematode worm</name>
    <dbReference type="NCBI Taxonomy" id="54126"/>
    <lineage>
        <taxon>Eukaryota</taxon>
        <taxon>Metazoa</taxon>
        <taxon>Ecdysozoa</taxon>
        <taxon>Nematoda</taxon>
        <taxon>Chromadorea</taxon>
        <taxon>Rhabditida</taxon>
        <taxon>Rhabditina</taxon>
        <taxon>Diplogasteromorpha</taxon>
        <taxon>Diplogasteroidea</taxon>
        <taxon>Neodiplogasteridae</taxon>
        <taxon>Pristionchus</taxon>
    </lineage>
</organism>
<dbReference type="AlphaFoldDB" id="A0A2A6BF86"/>
<protein>
    <submittedName>
        <fullName evidence="1">Uncharacterized protein</fullName>
    </submittedName>
</protein>
<dbReference type="EnsemblMetazoa" id="PPA00141.1">
    <property type="protein sequence ID" value="PPA00141.1"/>
    <property type="gene ID" value="WBGene00089695"/>
</dbReference>
<proteinExistence type="predicted"/>
<gene>
    <name evidence="1" type="primary">WBGene00089695</name>
</gene>
<evidence type="ECO:0000313" key="1">
    <source>
        <dbReference type="EnsemblMetazoa" id="PPA00141.1"/>
    </source>
</evidence>
<evidence type="ECO:0000313" key="2">
    <source>
        <dbReference type="Proteomes" id="UP000005239"/>
    </source>
</evidence>
<reference evidence="2" key="1">
    <citation type="journal article" date="2008" name="Nat. Genet.">
        <title>The Pristionchus pacificus genome provides a unique perspective on nematode lifestyle and parasitism.</title>
        <authorList>
            <person name="Dieterich C."/>
            <person name="Clifton S.W."/>
            <person name="Schuster L.N."/>
            <person name="Chinwalla A."/>
            <person name="Delehaunty K."/>
            <person name="Dinkelacker I."/>
            <person name="Fulton L."/>
            <person name="Fulton R."/>
            <person name="Godfrey J."/>
            <person name="Minx P."/>
            <person name="Mitreva M."/>
            <person name="Roeseler W."/>
            <person name="Tian H."/>
            <person name="Witte H."/>
            <person name="Yang S.P."/>
            <person name="Wilson R.K."/>
            <person name="Sommer R.J."/>
        </authorList>
    </citation>
    <scope>NUCLEOTIDE SEQUENCE [LARGE SCALE GENOMIC DNA]</scope>
    <source>
        <strain evidence="2">PS312</strain>
    </source>
</reference>